<evidence type="ECO:0000256" key="2">
    <source>
        <dbReference type="ARBA" id="ARBA00022692"/>
    </source>
</evidence>
<feature type="transmembrane region" description="Helical" evidence="5">
    <location>
        <begin position="20"/>
        <end position="37"/>
    </location>
</feature>
<feature type="transmembrane region" description="Helical" evidence="5">
    <location>
        <begin position="73"/>
        <end position="93"/>
    </location>
</feature>
<dbReference type="OrthoDB" id="9811701at2"/>
<evidence type="ECO:0000256" key="3">
    <source>
        <dbReference type="ARBA" id="ARBA00022989"/>
    </source>
</evidence>
<dbReference type="InterPro" id="IPR007300">
    <property type="entry name" value="CidB/LrgB"/>
</dbReference>
<keyword evidence="3 5" id="KW-1133">Transmembrane helix</keyword>
<dbReference type="PANTHER" id="PTHR30249:SF0">
    <property type="entry name" value="PLASTIDAL GLYCOLATE_GLYCERATE TRANSLOCATOR 1, CHLOROPLASTIC"/>
    <property type="match status" value="1"/>
</dbReference>
<dbReference type="EMBL" id="RPOK01000001">
    <property type="protein sequence ID" value="RPJ68249.1"/>
    <property type="molecule type" value="Genomic_DNA"/>
</dbReference>
<evidence type="ECO:0000313" key="6">
    <source>
        <dbReference type="EMBL" id="RPJ68249.1"/>
    </source>
</evidence>
<evidence type="ECO:0000256" key="5">
    <source>
        <dbReference type="SAM" id="Phobius"/>
    </source>
</evidence>
<dbReference type="Proteomes" id="UP000275281">
    <property type="component" value="Unassembled WGS sequence"/>
</dbReference>
<gene>
    <name evidence="6" type="ORF">DRW07_02245</name>
</gene>
<keyword evidence="4 5" id="KW-0472">Membrane</keyword>
<organism evidence="6 7">
    <name type="scientific">Alteromonas sediminis</name>
    <dbReference type="NCBI Taxonomy" id="2259342"/>
    <lineage>
        <taxon>Bacteria</taxon>
        <taxon>Pseudomonadati</taxon>
        <taxon>Pseudomonadota</taxon>
        <taxon>Gammaproteobacteria</taxon>
        <taxon>Alteromonadales</taxon>
        <taxon>Alteromonadaceae</taxon>
        <taxon>Alteromonas/Salinimonas group</taxon>
        <taxon>Alteromonas</taxon>
    </lineage>
</organism>
<keyword evidence="2 5" id="KW-0812">Transmembrane</keyword>
<keyword evidence="7" id="KW-1185">Reference proteome</keyword>
<accession>A0A3N5YA06</accession>
<feature type="transmembrane region" description="Helical" evidence="5">
    <location>
        <begin position="217"/>
        <end position="237"/>
    </location>
</feature>
<protein>
    <submittedName>
        <fullName evidence="6">LrgB family protein</fullName>
    </submittedName>
</protein>
<dbReference type="GO" id="GO:0016020">
    <property type="term" value="C:membrane"/>
    <property type="evidence" value="ECO:0007669"/>
    <property type="project" value="UniProtKB-SubCell"/>
</dbReference>
<feature type="transmembrane region" description="Helical" evidence="5">
    <location>
        <begin position="49"/>
        <end position="67"/>
    </location>
</feature>
<evidence type="ECO:0000313" key="7">
    <source>
        <dbReference type="Proteomes" id="UP000275281"/>
    </source>
</evidence>
<reference evidence="6 7" key="1">
    <citation type="submission" date="2018-11" db="EMBL/GenBank/DDBJ databases">
        <authorList>
            <person name="Ye M.-Q."/>
            <person name="Du Z.-J."/>
        </authorList>
    </citation>
    <scope>NUCLEOTIDE SEQUENCE [LARGE SCALE GENOMIC DNA]</scope>
    <source>
        <strain evidence="6 7">U0105</strain>
    </source>
</reference>
<feature type="transmembrane region" description="Helical" evidence="5">
    <location>
        <begin position="105"/>
        <end position="128"/>
    </location>
</feature>
<comment type="caution">
    <text evidence="6">The sequence shown here is derived from an EMBL/GenBank/DDBJ whole genome shotgun (WGS) entry which is preliminary data.</text>
</comment>
<dbReference type="RefSeq" id="WP_124026251.1">
    <property type="nucleotide sequence ID" value="NZ_JBHRSN010000005.1"/>
</dbReference>
<proteinExistence type="predicted"/>
<sequence length="238" mass="25029">MTELDLLKTSLESASTLPGILALFITVLLFVLFQFVHKKWLPYSLTHPLVLTALSLGAGIALLPYSVGDYQTLAALIHWSLGPATVALAIPLYQQWRAIRQQGLPMLLGIIVGGVVAPALAWWCAWLFNGPVVIQLTLLAKSITTPFAMEAATAIGGDPALAAVFVIITGIVGAMAANTVFNVFNINDKRAQGIALGTVAHAVGTAKAISDHPTTGACASMALCLNGIMTVIVLPLMF</sequence>
<feature type="transmembrane region" description="Helical" evidence="5">
    <location>
        <begin position="160"/>
        <end position="184"/>
    </location>
</feature>
<dbReference type="Pfam" id="PF04172">
    <property type="entry name" value="LrgB"/>
    <property type="match status" value="1"/>
</dbReference>
<comment type="subcellular location">
    <subcellularLocation>
        <location evidence="1">Membrane</location>
        <topology evidence="1">Multi-pass membrane protein</topology>
    </subcellularLocation>
</comment>
<dbReference type="PANTHER" id="PTHR30249">
    <property type="entry name" value="PUTATIVE SEROTONIN TRANSPORTER"/>
    <property type="match status" value="1"/>
</dbReference>
<dbReference type="AlphaFoldDB" id="A0A3N5YA06"/>
<evidence type="ECO:0000256" key="4">
    <source>
        <dbReference type="ARBA" id="ARBA00023136"/>
    </source>
</evidence>
<name>A0A3N5YA06_9ALTE</name>
<evidence type="ECO:0000256" key="1">
    <source>
        <dbReference type="ARBA" id="ARBA00004141"/>
    </source>
</evidence>